<comment type="cofactor">
    <cofactor evidence="1">
        <name>Mg(2+)</name>
        <dbReference type="ChEBI" id="CHEBI:18420"/>
    </cofactor>
</comment>
<evidence type="ECO:0000313" key="6">
    <source>
        <dbReference type="EMBL" id="SVA46402.1"/>
    </source>
</evidence>
<proteinExistence type="inferred from homology"/>
<evidence type="ECO:0000256" key="4">
    <source>
        <dbReference type="ARBA" id="ARBA00022723"/>
    </source>
</evidence>
<dbReference type="InterPro" id="IPR000092">
    <property type="entry name" value="Polyprenyl_synt"/>
</dbReference>
<comment type="similarity">
    <text evidence="2">Belongs to the FPP/GGPP synthase family.</text>
</comment>
<accession>A0A381W1R1</accession>
<dbReference type="AlphaFoldDB" id="A0A381W1R1"/>
<keyword evidence="5" id="KW-0460">Magnesium</keyword>
<dbReference type="Pfam" id="PF00348">
    <property type="entry name" value="polyprenyl_synt"/>
    <property type="match status" value="1"/>
</dbReference>
<dbReference type="PANTHER" id="PTHR12001:SF85">
    <property type="entry name" value="SHORT CHAIN ISOPRENYL DIPHOSPHATE SYNTHASE"/>
    <property type="match status" value="1"/>
</dbReference>
<evidence type="ECO:0000256" key="1">
    <source>
        <dbReference type="ARBA" id="ARBA00001946"/>
    </source>
</evidence>
<evidence type="ECO:0000256" key="2">
    <source>
        <dbReference type="ARBA" id="ARBA00006706"/>
    </source>
</evidence>
<dbReference type="Gene3D" id="1.10.600.10">
    <property type="entry name" value="Farnesyl Diphosphate Synthase"/>
    <property type="match status" value="1"/>
</dbReference>
<dbReference type="InterPro" id="IPR008949">
    <property type="entry name" value="Isoprenoid_synthase_dom_sf"/>
</dbReference>
<name>A0A381W1R1_9ZZZZ</name>
<evidence type="ECO:0008006" key="7">
    <source>
        <dbReference type="Google" id="ProtNLM"/>
    </source>
</evidence>
<reference evidence="6" key="1">
    <citation type="submission" date="2018-05" db="EMBL/GenBank/DDBJ databases">
        <authorList>
            <person name="Lanie J.A."/>
            <person name="Ng W.-L."/>
            <person name="Kazmierczak K.M."/>
            <person name="Andrzejewski T.M."/>
            <person name="Davidsen T.M."/>
            <person name="Wayne K.J."/>
            <person name="Tettelin H."/>
            <person name="Glass J.I."/>
            <person name="Rusch D."/>
            <person name="Podicherti R."/>
            <person name="Tsui H.-C.T."/>
            <person name="Winkler M.E."/>
        </authorList>
    </citation>
    <scope>NUCLEOTIDE SEQUENCE</scope>
</reference>
<dbReference type="SFLD" id="SFLDS00005">
    <property type="entry name" value="Isoprenoid_Synthase_Type_I"/>
    <property type="match status" value="1"/>
</dbReference>
<dbReference type="GO" id="GO:0046872">
    <property type="term" value="F:metal ion binding"/>
    <property type="evidence" value="ECO:0007669"/>
    <property type="project" value="UniProtKB-KW"/>
</dbReference>
<organism evidence="6">
    <name type="scientific">marine metagenome</name>
    <dbReference type="NCBI Taxonomy" id="408172"/>
    <lineage>
        <taxon>unclassified sequences</taxon>
        <taxon>metagenomes</taxon>
        <taxon>ecological metagenomes</taxon>
    </lineage>
</organism>
<dbReference type="GO" id="GO:0008299">
    <property type="term" value="P:isoprenoid biosynthetic process"/>
    <property type="evidence" value="ECO:0007669"/>
    <property type="project" value="InterPro"/>
</dbReference>
<evidence type="ECO:0000256" key="5">
    <source>
        <dbReference type="ARBA" id="ARBA00022842"/>
    </source>
</evidence>
<evidence type="ECO:0000256" key="3">
    <source>
        <dbReference type="ARBA" id="ARBA00022679"/>
    </source>
</evidence>
<dbReference type="SFLD" id="SFLDG01017">
    <property type="entry name" value="Polyprenyl_Transferase_Like"/>
    <property type="match status" value="1"/>
</dbReference>
<dbReference type="CDD" id="cd00685">
    <property type="entry name" value="Trans_IPPS_HT"/>
    <property type="match status" value="1"/>
</dbReference>
<dbReference type="EMBL" id="UINC01010430">
    <property type="protein sequence ID" value="SVA46402.1"/>
    <property type="molecule type" value="Genomic_DNA"/>
</dbReference>
<dbReference type="SUPFAM" id="SSF48576">
    <property type="entry name" value="Terpenoid synthases"/>
    <property type="match status" value="1"/>
</dbReference>
<dbReference type="PANTHER" id="PTHR12001">
    <property type="entry name" value="GERANYLGERANYL PYROPHOSPHATE SYNTHASE"/>
    <property type="match status" value="1"/>
</dbReference>
<sequence length="318" mass="35777">MQKIAELQKRLDGQLKNYPFPQQPEYLYDPIRYVLAGNAKRLRPVLLTLTGQAFGVDEDDLRHAALAVELLHNFTLVHDDIMDDDLLRHGQPTVQNKWDNATAILAGDGLFIEAHRAISRVRNNTQRVGAVFNDGALAVCVGQAYDKEYEENQNITLNDYLHMTEKKTGAMLSLCVEIPAVLANLDEGVCSQLRNFGYDIGKGFQIQDDILEIFSDADEMGKSLGSDVIAQKQTALTLMARKMAQEQWSEFCQRSEGQPIDEKLAAMRTFFKDTGVYAETTAMAEEYFNNAVSDLVVIPDPGREELVAFTNFIKNRNY</sequence>
<protein>
    <recommendedName>
        <fullName evidence="7">Polyprenyl synthetase family protein</fullName>
    </recommendedName>
</protein>
<gene>
    <name evidence="6" type="ORF">METZ01_LOCUS99256</name>
</gene>
<keyword evidence="4" id="KW-0479">Metal-binding</keyword>
<keyword evidence="3" id="KW-0808">Transferase</keyword>
<dbReference type="GO" id="GO:0004659">
    <property type="term" value="F:prenyltransferase activity"/>
    <property type="evidence" value="ECO:0007669"/>
    <property type="project" value="InterPro"/>
</dbReference>